<evidence type="ECO:0000313" key="6">
    <source>
        <dbReference type="EMBL" id="QOL08573.1"/>
    </source>
</evidence>
<sequence length="39" mass="4829">MYFFFIYTFFFPMSMSLRGLNRHGSYAWYRANCSSDNWN</sequence>
<evidence type="ECO:0000313" key="11">
    <source>
        <dbReference type="Proteomes" id="UP000162444"/>
    </source>
</evidence>
<reference evidence="3" key="4">
    <citation type="submission" date="2015-03" db="EMBL/GenBank/DDBJ databases">
        <title>Outbreak of Febrile Respiratory Illness Associated with various Adenovirus serotypes Infection in Chinese Military Training Camp: A literature review and cases reports.</title>
        <authorList>
            <person name="Lu Q."/>
            <person name="Guo C."/>
            <person name="Huang D."/>
            <person name="Wo Y."/>
            <person name="Tong Y."/>
            <person name="Liu W."/>
            <person name="Cao W."/>
        </authorList>
    </citation>
    <scope>NUCLEOTIDE SEQUENCE</scope>
    <source>
        <strain evidence="3">Liaoning/LS01/2013</strain>
    </source>
</reference>
<protein>
    <submittedName>
        <fullName evidence="4">L2 pX 5.2 kDa protein</fullName>
    </submittedName>
    <submittedName>
        <fullName evidence="1">Protein V</fullName>
    </submittedName>
</protein>
<dbReference type="Proteomes" id="UP000594053">
    <property type="component" value="Genome"/>
</dbReference>
<reference evidence="1 10" key="2">
    <citation type="submission" date="2014-05" db="EMBL/GenBank/DDBJ databases">
        <authorList>
            <person name="Liu W."/>
            <person name="Tong Y."/>
            <person name="Huang D."/>
            <person name="Xu X."/>
            <person name="Wang W."/>
            <person name="Lu Q."/>
            <person name="Fan H."/>
            <person name="An X."/>
            <person name="Huang Y."/>
        </authorList>
    </citation>
    <scope>NUCLEOTIDE SEQUENCE [LARGE SCALE GENOMIC DNA]</scope>
    <source>
        <strain evidence="1">Hebei/BD6728/2013</strain>
    </source>
</reference>
<dbReference type="Proteomes" id="UP000594192">
    <property type="component" value="Segment"/>
</dbReference>
<evidence type="ECO:0000313" key="1">
    <source>
        <dbReference type="EMBL" id="AIE89127.1"/>
    </source>
</evidence>
<dbReference type="Proteomes" id="UP000594023">
    <property type="component" value="Segment"/>
</dbReference>
<dbReference type="EMBL" id="KP896483">
    <property type="protein sequence ID" value="AMB61226.1"/>
    <property type="molecule type" value="Genomic_DNA"/>
</dbReference>
<dbReference type="EMBL" id="MT806172">
    <property type="protein sequence ID" value="QOL08573.1"/>
    <property type="molecule type" value="Genomic_DNA"/>
</dbReference>
<dbReference type="EMBL" id="MT806170">
    <property type="protein sequence ID" value="QOL08507.1"/>
    <property type="molecule type" value="Genomic_DNA"/>
</dbReference>
<dbReference type="Proteomes" id="UP000594039">
    <property type="component" value="Segment"/>
</dbReference>
<dbReference type="Proteomes" id="UP000158851">
    <property type="component" value="Segment"/>
</dbReference>
<dbReference type="EMBL" id="KJ883520">
    <property type="protein sequence ID" value="AIE89127.1"/>
    <property type="molecule type" value="Genomic_DNA"/>
</dbReference>
<dbReference type="Proteomes" id="UP000162444">
    <property type="component" value="Segment"/>
</dbReference>
<evidence type="ECO:0000313" key="8">
    <source>
        <dbReference type="EMBL" id="QOL08639.1"/>
    </source>
</evidence>
<evidence type="ECO:0000313" key="5">
    <source>
        <dbReference type="EMBL" id="QOL08540.1"/>
    </source>
</evidence>
<dbReference type="EMBL" id="MT806174">
    <property type="protein sequence ID" value="QOL08639.1"/>
    <property type="molecule type" value="Genomic_DNA"/>
</dbReference>
<dbReference type="EMBL" id="MT806175">
    <property type="protein sequence ID" value="QOL08672.1"/>
    <property type="molecule type" value="Genomic_DNA"/>
</dbReference>
<name>A0A075FDF6_9ADEN</name>
<dbReference type="Proteomes" id="UP000593973">
    <property type="component" value="Segment"/>
</dbReference>
<organism evidence="1 10">
    <name type="scientific">Human adenovirus 55</name>
    <dbReference type="NCBI Taxonomy" id="714978"/>
    <lineage>
        <taxon>Viruses</taxon>
        <taxon>Varidnaviria</taxon>
        <taxon>Bamfordvirae</taxon>
        <taxon>Preplasmiviricota</taxon>
        <taxon>Polisuviricotina</taxon>
        <taxon>Pharingeaviricetes</taxon>
        <taxon>Rowavirales</taxon>
        <taxon>Adenoviridae</taxon>
        <taxon>Mastadenovirus</taxon>
        <taxon>Mastadenovirus blackbeardi</taxon>
        <taxon>Human mastadenovirus B</taxon>
    </lineage>
</organism>
<evidence type="ECO:0000313" key="9">
    <source>
        <dbReference type="EMBL" id="QOL08672.1"/>
    </source>
</evidence>
<proteinExistence type="predicted"/>
<evidence type="ECO:0000313" key="10">
    <source>
        <dbReference type="Proteomes" id="UP000158851"/>
    </source>
</evidence>
<dbReference type="Proteomes" id="UP000593821">
    <property type="component" value="Genome"/>
</dbReference>
<evidence type="ECO:0000313" key="12">
    <source>
        <dbReference type="Proteomes" id="UP000316673"/>
    </source>
</evidence>
<reference evidence="2 11" key="1">
    <citation type="submission" date="2014-05" db="EMBL/GenBank/DDBJ databases">
        <authorList>
            <person name="Liu W."/>
            <person name="Tong Y."/>
            <person name="Huang Y."/>
            <person name="Huang D."/>
            <person name="Xu X."/>
            <person name="Wang W."/>
            <person name="Lu Q."/>
            <person name="Fan H."/>
            <person name="An X."/>
        </authorList>
    </citation>
    <scope>NUCLEOTIDE SEQUENCE [LARGE SCALE GENOMIC DNA]</scope>
    <source>
        <strain evidence="2">Hebei/BD6729/2013</strain>
    </source>
</reference>
<reference evidence="4" key="5">
    <citation type="submission" date="2020-07" db="EMBL/GenBank/DDBJ databases">
        <authorList>
            <person name="Li P."/>
        </authorList>
    </citation>
    <scope>NUCLEOTIDE SEQUENCE [LARGE SCALE GENOMIC DNA]</scope>
    <source>
        <strain evidence="4">HB107/CHN/2019</strain>
        <strain evidence="5">HB111/CHN/2019</strain>
        <strain evidence="6">HB201/CHN/2019</strain>
        <strain evidence="7">HB203/CHN/2019</strain>
        <strain evidence="8">HB204/CHN/2019</strain>
        <strain evidence="9">HB208/CHN/2019</strain>
    </source>
</reference>
<dbReference type="EMBL" id="KJ883521">
    <property type="protein sequence ID" value="AIE89161.1"/>
    <property type="molecule type" value="Genomic_DNA"/>
</dbReference>
<dbReference type="EMBL" id="MT806171">
    <property type="protein sequence ID" value="QOL08540.1"/>
    <property type="molecule type" value="Genomic_DNA"/>
</dbReference>
<evidence type="ECO:0000313" key="2">
    <source>
        <dbReference type="EMBL" id="AIE89161.1"/>
    </source>
</evidence>
<dbReference type="Proteomes" id="UP000316673">
    <property type="component" value="Segment"/>
</dbReference>
<evidence type="ECO:0000313" key="3">
    <source>
        <dbReference type="EMBL" id="AMB61226.1"/>
    </source>
</evidence>
<accession>A0A075FDF6</accession>
<reference evidence="12" key="3">
    <citation type="submission" date="2015-03" db="EMBL/GenBank/DDBJ databases">
        <title>Outbreak of Febrile Respiratory Illness Associated with various Adenovirus serotypes Infection in Chinese Military Training Camp: A literature review and cases reports.</title>
        <authorList>
            <person name="Lu Q."/>
            <person name="Guo C."/>
            <person name="Tong Y."/>
            <person name="Liu W."/>
            <person name="Cao W."/>
        </authorList>
    </citation>
    <scope>NUCLEOTIDE SEQUENCE [LARGE SCALE GENOMIC DNA]</scope>
    <source>
        <strain evidence="12">Liaoning/LS01/2013</strain>
    </source>
</reference>
<evidence type="ECO:0000313" key="7">
    <source>
        <dbReference type="EMBL" id="QOL08606.1"/>
    </source>
</evidence>
<dbReference type="EMBL" id="MT806173">
    <property type="protein sequence ID" value="QOL08606.1"/>
    <property type="molecule type" value="Genomic_DNA"/>
</dbReference>
<evidence type="ECO:0000313" key="4">
    <source>
        <dbReference type="EMBL" id="QOL08507.1"/>
    </source>
</evidence>